<evidence type="ECO:0000313" key="7">
    <source>
        <dbReference type="Proteomes" id="UP001174839"/>
    </source>
</evidence>
<keyword evidence="4" id="KW-0812">Transmembrane</keyword>
<dbReference type="Gene3D" id="1.10.10.60">
    <property type="entry name" value="Homeodomain-like"/>
    <property type="match status" value="2"/>
</dbReference>
<gene>
    <name evidence="6" type="ORF">QU605_11755</name>
</gene>
<dbReference type="InterPro" id="IPR018060">
    <property type="entry name" value="HTH_AraC"/>
</dbReference>
<dbReference type="InterPro" id="IPR020449">
    <property type="entry name" value="Tscrpt_reg_AraC-type_HTH"/>
</dbReference>
<comment type="caution">
    <text evidence="6">The sequence shown here is derived from an EMBL/GenBank/DDBJ whole genome shotgun (WGS) entry which is preliminary data.</text>
</comment>
<dbReference type="RefSeq" id="WP_289725518.1">
    <property type="nucleotide sequence ID" value="NZ_JAUDUY010000006.1"/>
</dbReference>
<feature type="transmembrane region" description="Helical" evidence="4">
    <location>
        <begin position="35"/>
        <end position="52"/>
    </location>
</feature>
<protein>
    <submittedName>
        <fullName evidence="6">Helix-turn-helix transcriptional regulator</fullName>
    </submittedName>
</protein>
<feature type="transmembrane region" description="Helical" evidence="4">
    <location>
        <begin position="208"/>
        <end position="228"/>
    </location>
</feature>
<dbReference type="PANTHER" id="PTHR43280">
    <property type="entry name" value="ARAC-FAMILY TRANSCRIPTIONAL REGULATOR"/>
    <property type="match status" value="1"/>
</dbReference>
<sequence length="376" mass="44216">MTLDSFINYLLIAGVVQGFLFNLVTLFFRKKYGPVVLYLNLVVLFISLNNLQAWLPAMGYGSNHFFMKSMVVPWYLLVFPSFYNVVRHYLGVLSKTRDYMPWVVGLFVVEALTRVGIIVTAPSFETEPLAIRVEAYHVVEEIVNICVCIFIYLKAAQLVFRRRDWYREILTFDRIGWIKAFIILGFCIMMLWIFGLVLRATVGYNISIYYPLRLASSLLLYWIGYQGLYRYNIVQDRILIRKSLEQEEKRIASEVSEPRDQLYEKHMREFDRIREDLIQNRKYLDPDLTLEKLARHQTISSGHLSRIINLYGQRSFNDFVNELRVEQAKEFLSDAQYDPYTIVSIGLECGFNSKSTFYSAFKKFTNQTPSQFRDSM</sequence>
<dbReference type="PANTHER" id="PTHR43280:SF29">
    <property type="entry name" value="ARAC-FAMILY TRANSCRIPTIONAL REGULATOR"/>
    <property type="match status" value="1"/>
</dbReference>
<reference evidence="6" key="1">
    <citation type="submission" date="2023-06" db="EMBL/GenBank/DDBJ databases">
        <title>Robiginitalea aurantiacus sp. nov. and Algoriphagus sediminis sp. nov., isolated from coastal sediment.</title>
        <authorList>
            <person name="Zhou Z.Y."/>
            <person name="An J."/>
            <person name="Jia Y.W."/>
            <person name="Du Z.J."/>
        </authorList>
    </citation>
    <scope>NUCLEOTIDE SEQUENCE</scope>
    <source>
        <strain evidence="6">M39</strain>
    </source>
</reference>
<proteinExistence type="predicted"/>
<keyword evidence="2" id="KW-0238">DNA-binding</keyword>
<organism evidence="6 7">
    <name type="scientific">Robiginitalea aurantiaca</name>
    <dbReference type="NCBI Taxonomy" id="3056915"/>
    <lineage>
        <taxon>Bacteria</taxon>
        <taxon>Pseudomonadati</taxon>
        <taxon>Bacteroidota</taxon>
        <taxon>Flavobacteriia</taxon>
        <taxon>Flavobacteriales</taxon>
        <taxon>Flavobacteriaceae</taxon>
        <taxon>Robiginitalea</taxon>
    </lineage>
</organism>
<dbReference type="EMBL" id="JAUDUY010000006">
    <property type="protein sequence ID" value="MDM9632153.1"/>
    <property type="molecule type" value="Genomic_DNA"/>
</dbReference>
<keyword evidence="4" id="KW-1133">Transmembrane helix</keyword>
<evidence type="ECO:0000256" key="4">
    <source>
        <dbReference type="SAM" id="Phobius"/>
    </source>
</evidence>
<dbReference type="SMART" id="SM00342">
    <property type="entry name" value="HTH_ARAC"/>
    <property type="match status" value="1"/>
</dbReference>
<dbReference type="InterPro" id="IPR018062">
    <property type="entry name" value="HTH_AraC-typ_CS"/>
</dbReference>
<feature type="domain" description="HTH araC/xylS-type" evidence="5">
    <location>
        <begin position="267"/>
        <end position="375"/>
    </location>
</feature>
<evidence type="ECO:0000313" key="6">
    <source>
        <dbReference type="EMBL" id="MDM9632153.1"/>
    </source>
</evidence>
<name>A0ABT7WH16_9FLAO</name>
<dbReference type="SUPFAM" id="SSF46689">
    <property type="entry name" value="Homeodomain-like"/>
    <property type="match status" value="1"/>
</dbReference>
<feature type="transmembrane region" description="Helical" evidence="4">
    <location>
        <begin position="6"/>
        <end position="28"/>
    </location>
</feature>
<dbReference type="PROSITE" id="PS00041">
    <property type="entry name" value="HTH_ARAC_FAMILY_1"/>
    <property type="match status" value="1"/>
</dbReference>
<keyword evidence="3" id="KW-0804">Transcription</keyword>
<evidence type="ECO:0000259" key="5">
    <source>
        <dbReference type="PROSITE" id="PS01124"/>
    </source>
</evidence>
<dbReference type="PRINTS" id="PR00032">
    <property type="entry name" value="HTHARAC"/>
</dbReference>
<feature type="transmembrane region" description="Helical" evidence="4">
    <location>
        <begin position="181"/>
        <end position="202"/>
    </location>
</feature>
<accession>A0ABT7WH16</accession>
<dbReference type="PROSITE" id="PS01124">
    <property type="entry name" value="HTH_ARAC_FAMILY_2"/>
    <property type="match status" value="1"/>
</dbReference>
<keyword evidence="7" id="KW-1185">Reference proteome</keyword>
<evidence type="ECO:0000256" key="1">
    <source>
        <dbReference type="ARBA" id="ARBA00023015"/>
    </source>
</evidence>
<keyword evidence="1" id="KW-0805">Transcription regulation</keyword>
<evidence type="ECO:0000256" key="3">
    <source>
        <dbReference type="ARBA" id="ARBA00023163"/>
    </source>
</evidence>
<keyword evidence="4" id="KW-0472">Membrane</keyword>
<dbReference type="Proteomes" id="UP001174839">
    <property type="component" value="Unassembled WGS sequence"/>
</dbReference>
<feature type="transmembrane region" description="Helical" evidence="4">
    <location>
        <begin position="102"/>
        <end position="122"/>
    </location>
</feature>
<feature type="transmembrane region" description="Helical" evidence="4">
    <location>
        <begin position="142"/>
        <end position="160"/>
    </location>
</feature>
<dbReference type="Pfam" id="PF12833">
    <property type="entry name" value="HTH_18"/>
    <property type="match status" value="1"/>
</dbReference>
<dbReference type="InterPro" id="IPR009057">
    <property type="entry name" value="Homeodomain-like_sf"/>
</dbReference>
<feature type="transmembrane region" description="Helical" evidence="4">
    <location>
        <begin position="72"/>
        <end position="90"/>
    </location>
</feature>
<evidence type="ECO:0000256" key="2">
    <source>
        <dbReference type="ARBA" id="ARBA00023125"/>
    </source>
</evidence>